<reference evidence="9 10" key="1">
    <citation type="submission" date="2023-07" db="EMBL/GenBank/DDBJ databases">
        <authorList>
            <person name="Lian W.-H."/>
        </authorList>
    </citation>
    <scope>NUCLEOTIDE SEQUENCE [LARGE SCALE GENOMIC DNA]</scope>
    <source>
        <strain evidence="9 10">SYSU DXS3180</strain>
    </source>
</reference>
<dbReference type="SUPFAM" id="SSF57863">
    <property type="entry name" value="ArfGap/RecO-like zinc finger"/>
    <property type="match status" value="1"/>
</dbReference>
<dbReference type="RefSeq" id="WP_369331771.1">
    <property type="nucleotide sequence ID" value="NZ_JAULBC010000008.1"/>
</dbReference>
<comment type="function">
    <text evidence="7">Involved in DNA repair and RecF pathway recombination.</text>
</comment>
<dbReference type="EMBL" id="JAULBC010000008">
    <property type="protein sequence ID" value="MEX6690358.1"/>
    <property type="molecule type" value="Genomic_DNA"/>
</dbReference>
<evidence type="ECO:0000256" key="7">
    <source>
        <dbReference type="HAMAP-Rule" id="MF_00201"/>
    </source>
</evidence>
<accession>A0ABV3ZKN5</accession>
<dbReference type="InterPro" id="IPR037278">
    <property type="entry name" value="ARFGAP/RecO"/>
</dbReference>
<evidence type="ECO:0000313" key="9">
    <source>
        <dbReference type="EMBL" id="MEX6690358.1"/>
    </source>
</evidence>
<comment type="similarity">
    <text evidence="1 7">Belongs to the RecO family.</text>
</comment>
<dbReference type="Pfam" id="PF02565">
    <property type="entry name" value="RecO_C"/>
    <property type="match status" value="1"/>
</dbReference>
<evidence type="ECO:0000256" key="6">
    <source>
        <dbReference type="ARBA" id="ARBA00033409"/>
    </source>
</evidence>
<dbReference type="Gene3D" id="2.40.50.140">
    <property type="entry name" value="Nucleic acid-binding proteins"/>
    <property type="match status" value="1"/>
</dbReference>
<evidence type="ECO:0000259" key="8">
    <source>
        <dbReference type="Pfam" id="PF11967"/>
    </source>
</evidence>
<dbReference type="SUPFAM" id="SSF50249">
    <property type="entry name" value="Nucleic acid-binding proteins"/>
    <property type="match status" value="1"/>
</dbReference>
<dbReference type="HAMAP" id="MF_00201">
    <property type="entry name" value="RecO"/>
    <property type="match status" value="1"/>
</dbReference>
<keyword evidence="5 7" id="KW-0234">DNA repair</keyword>
<sequence length="244" mass="28336">MTHKTKGIVLRAVKYGETSIIATVYTELFGIQSYIVKGVRQSSKKSQGKSNYFQPSAILQMEVYHNELKNLQFIKEFEWAYLYEHLFFDVIKNAVATYMVELLQHSLKQPEANPELFYLMEDSLKQLDRGDVTLTANLPLYFTLHLATELGFQWQGEFNKHTPVLDLEEGQYVGDIPGHPFYLSGELARISSEINSINFYNDLENIQLNRTVRRQLLQSFQQYIALHVSDFGELRSLSVLYELF</sequence>
<name>A0ABV3ZKN5_9BACT</name>
<dbReference type="PANTHER" id="PTHR33991:SF1">
    <property type="entry name" value="DNA REPAIR PROTEIN RECO"/>
    <property type="match status" value="1"/>
</dbReference>
<dbReference type="InterPro" id="IPR022572">
    <property type="entry name" value="DNA_rep/recomb_RecO_N"/>
</dbReference>
<evidence type="ECO:0000256" key="1">
    <source>
        <dbReference type="ARBA" id="ARBA00007452"/>
    </source>
</evidence>
<dbReference type="InterPro" id="IPR042242">
    <property type="entry name" value="RecO_C"/>
</dbReference>
<feature type="domain" description="DNA replication/recombination mediator RecO N-terminal" evidence="8">
    <location>
        <begin position="1"/>
        <end position="81"/>
    </location>
</feature>
<dbReference type="InterPro" id="IPR012340">
    <property type="entry name" value="NA-bd_OB-fold"/>
</dbReference>
<evidence type="ECO:0000256" key="5">
    <source>
        <dbReference type="ARBA" id="ARBA00023204"/>
    </source>
</evidence>
<comment type="caution">
    <text evidence="9">The sequence shown here is derived from an EMBL/GenBank/DDBJ whole genome shotgun (WGS) entry which is preliminary data.</text>
</comment>
<gene>
    <name evidence="7 9" type="primary">recO</name>
    <name evidence="9" type="ORF">QTN47_22800</name>
</gene>
<dbReference type="InterPro" id="IPR003717">
    <property type="entry name" value="RecO"/>
</dbReference>
<keyword evidence="10" id="KW-1185">Reference proteome</keyword>
<protein>
    <recommendedName>
        <fullName evidence="2 7">DNA repair protein RecO</fullName>
    </recommendedName>
    <alternativeName>
        <fullName evidence="6 7">Recombination protein O</fullName>
    </alternativeName>
</protein>
<evidence type="ECO:0000256" key="3">
    <source>
        <dbReference type="ARBA" id="ARBA00022763"/>
    </source>
</evidence>
<evidence type="ECO:0000256" key="4">
    <source>
        <dbReference type="ARBA" id="ARBA00023172"/>
    </source>
</evidence>
<dbReference type="PANTHER" id="PTHR33991">
    <property type="entry name" value="DNA REPAIR PROTEIN RECO"/>
    <property type="match status" value="1"/>
</dbReference>
<dbReference type="Gene3D" id="1.20.1440.120">
    <property type="entry name" value="Recombination protein O, C-terminal domain"/>
    <property type="match status" value="1"/>
</dbReference>
<dbReference type="NCBIfam" id="TIGR00613">
    <property type="entry name" value="reco"/>
    <property type="match status" value="1"/>
</dbReference>
<keyword evidence="3 7" id="KW-0227">DNA damage</keyword>
<proteinExistence type="inferred from homology"/>
<keyword evidence="4 7" id="KW-0233">DNA recombination</keyword>
<dbReference type="Pfam" id="PF11967">
    <property type="entry name" value="RecO_N"/>
    <property type="match status" value="1"/>
</dbReference>
<dbReference type="Proteomes" id="UP001560573">
    <property type="component" value="Unassembled WGS sequence"/>
</dbReference>
<evidence type="ECO:0000313" key="10">
    <source>
        <dbReference type="Proteomes" id="UP001560573"/>
    </source>
</evidence>
<organism evidence="9 10">
    <name type="scientific">Danxiaibacter flavus</name>
    <dbReference type="NCBI Taxonomy" id="3049108"/>
    <lineage>
        <taxon>Bacteria</taxon>
        <taxon>Pseudomonadati</taxon>
        <taxon>Bacteroidota</taxon>
        <taxon>Chitinophagia</taxon>
        <taxon>Chitinophagales</taxon>
        <taxon>Chitinophagaceae</taxon>
        <taxon>Danxiaibacter</taxon>
    </lineage>
</organism>
<evidence type="ECO:0000256" key="2">
    <source>
        <dbReference type="ARBA" id="ARBA00021310"/>
    </source>
</evidence>